<dbReference type="OrthoDB" id="5296351at2"/>
<name>A0A6N6VV05_9BACT</name>
<dbReference type="RefSeq" id="WP_153419103.1">
    <property type="nucleotide sequence ID" value="NZ_WFLM01000002.1"/>
</dbReference>
<keyword evidence="3" id="KW-1185">Reference proteome</keyword>
<dbReference type="EMBL" id="WFLM01000002">
    <property type="protein sequence ID" value="KAB8039694.1"/>
    <property type="molecule type" value="Genomic_DNA"/>
</dbReference>
<protein>
    <submittedName>
        <fullName evidence="2">Uncharacterized protein</fullName>
    </submittedName>
</protein>
<evidence type="ECO:0000313" key="3">
    <source>
        <dbReference type="Proteomes" id="UP000437748"/>
    </source>
</evidence>
<keyword evidence="1" id="KW-1133">Transmembrane helix</keyword>
<reference evidence="2 3" key="1">
    <citation type="submission" date="2019-10" db="EMBL/GenBank/DDBJ databases">
        <title>New species of Slilvanegrellaceae.</title>
        <authorList>
            <person name="Pitt A."/>
            <person name="Hahn M.W."/>
        </authorList>
    </citation>
    <scope>NUCLEOTIDE SEQUENCE [LARGE SCALE GENOMIC DNA]</scope>
    <source>
        <strain evidence="2 3">SP-Ram-0.45-NSY-1</strain>
    </source>
</reference>
<comment type="caution">
    <text evidence="2">The sequence shown here is derived from an EMBL/GenBank/DDBJ whole genome shotgun (WGS) entry which is preliminary data.</text>
</comment>
<feature type="transmembrane region" description="Helical" evidence="1">
    <location>
        <begin position="51"/>
        <end position="78"/>
    </location>
</feature>
<sequence>MGNGRQNNISYDSNEKNLPLFVGSHETQGFMNEIIKTSRERKKSEKEIKKWWFWLGFLGGVFIASLGIFFTFTTVYFIENSILEKPNFINQKVICEKK</sequence>
<gene>
    <name evidence="2" type="ORF">GCL60_05385</name>
</gene>
<keyword evidence="1" id="KW-0472">Membrane</keyword>
<evidence type="ECO:0000313" key="2">
    <source>
        <dbReference type="EMBL" id="KAB8039694.1"/>
    </source>
</evidence>
<keyword evidence="1" id="KW-0812">Transmembrane</keyword>
<dbReference type="Proteomes" id="UP000437748">
    <property type="component" value="Unassembled WGS sequence"/>
</dbReference>
<evidence type="ECO:0000256" key="1">
    <source>
        <dbReference type="SAM" id="Phobius"/>
    </source>
</evidence>
<accession>A0A6N6VV05</accession>
<proteinExistence type="predicted"/>
<organism evidence="2 3">
    <name type="scientific">Silvanigrella paludirubra</name>
    <dbReference type="NCBI Taxonomy" id="2499159"/>
    <lineage>
        <taxon>Bacteria</taxon>
        <taxon>Pseudomonadati</taxon>
        <taxon>Bdellovibrionota</taxon>
        <taxon>Oligoflexia</taxon>
        <taxon>Silvanigrellales</taxon>
        <taxon>Silvanigrellaceae</taxon>
        <taxon>Silvanigrella</taxon>
    </lineage>
</organism>
<dbReference type="AlphaFoldDB" id="A0A6N6VV05"/>